<dbReference type="EMBL" id="JBFOLJ010000012">
    <property type="protein sequence ID" value="KAL2489487.1"/>
    <property type="molecule type" value="Genomic_DNA"/>
</dbReference>
<proteinExistence type="predicted"/>
<comment type="caution">
    <text evidence="2">The sequence shown here is derived from an EMBL/GenBank/DDBJ whole genome shotgun (WGS) entry which is preliminary data.</text>
</comment>
<keyword evidence="1" id="KW-1133">Transmembrane helix</keyword>
<feature type="transmembrane region" description="Helical" evidence="1">
    <location>
        <begin position="76"/>
        <end position="100"/>
    </location>
</feature>
<keyword evidence="1" id="KW-0812">Transmembrane</keyword>
<accession>A0ABD1RNP6</accession>
<sequence>MLVPIGRLAQLVPAFHLSSPYGRRSRVRIAEDAKEIQFGAQPPVDIAGFVYSSAYRGQGCSTICCHDEFFRGYKSYWITLLMIGLALVTTLSQKFMFLSARVAKMEEMHRDEHYRG</sequence>
<protein>
    <submittedName>
        <fullName evidence="2">Uncharacterized protein</fullName>
    </submittedName>
</protein>
<dbReference type="AlphaFoldDB" id="A0ABD1RNP6"/>
<evidence type="ECO:0000313" key="2">
    <source>
        <dbReference type="EMBL" id="KAL2489487.1"/>
    </source>
</evidence>
<name>A0ABD1RNP6_9LAMI</name>
<dbReference type="Proteomes" id="UP001604277">
    <property type="component" value="Unassembled WGS sequence"/>
</dbReference>
<evidence type="ECO:0000256" key="1">
    <source>
        <dbReference type="SAM" id="Phobius"/>
    </source>
</evidence>
<keyword evidence="3" id="KW-1185">Reference proteome</keyword>
<gene>
    <name evidence="2" type="ORF">Fot_42779</name>
</gene>
<organism evidence="2 3">
    <name type="scientific">Forsythia ovata</name>
    <dbReference type="NCBI Taxonomy" id="205694"/>
    <lineage>
        <taxon>Eukaryota</taxon>
        <taxon>Viridiplantae</taxon>
        <taxon>Streptophyta</taxon>
        <taxon>Embryophyta</taxon>
        <taxon>Tracheophyta</taxon>
        <taxon>Spermatophyta</taxon>
        <taxon>Magnoliopsida</taxon>
        <taxon>eudicotyledons</taxon>
        <taxon>Gunneridae</taxon>
        <taxon>Pentapetalae</taxon>
        <taxon>asterids</taxon>
        <taxon>lamiids</taxon>
        <taxon>Lamiales</taxon>
        <taxon>Oleaceae</taxon>
        <taxon>Forsythieae</taxon>
        <taxon>Forsythia</taxon>
    </lineage>
</organism>
<keyword evidence="1" id="KW-0472">Membrane</keyword>
<reference evidence="3" key="1">
    <citation type="submission" date="2024-07" db="EMBL/GenBank/DDBJ databases">
        <title>Two chromosome-level genome assemblies of Korean endemic species Abeliophyllum distichum and Forsythia ovata (Oleaceae).</title>
        <authorList>
            <person name="Jang H."/>
        </authorList>
    </citation>
    <scope>NUCLEOTIDE SEQUENCE [LARGE SCALE GENOMIC DNA]</scope>
</reference>
<evidence type="ECO:0000313" key="3">
    <source>
        <dbReference type="Proteomes" id="UP001604277"/>
    </source>
</evidence>